<dbReference type="EMBL" id="CP009501">
    <property type="protein sequence ID" value="AKB11953.1"/>
    <property type="molecule type" value="Genomic_DNA"/>
</dbReference>
<evidence type="ECO:0000313" key="1">
    <source>
        <dbReference type="EMBL" id="AKB11953.1"/>
    </source>
</evidence>
<dbReference type="RefSeq" id="WP_048166206.1">
    <property type="nucleotide sequence ID" value="NZ_CP009501.1"/>
</dbReference>
<gene>
    <name evidence="1" type="ORF">MSTHT_0195</name>
</gene>
<reference evidence="1 2" key="1">
    <citation type="submission" date="2014-07" db="EMBL/GenBank/DDBJ databases">
        <title>Methanogenic archaea and the global carbon cycle.</title>
        <authorList>
            <person name="Henriksen J.R."/>
            <person name="Luke J."/>
            <person name="Reinhart S."/>
            <person name="Benedict M.N."/>
            <person name="Youngblut N.D."/>
            <person name="Metcalf M.E."/>
            <person name="Whitaker R.J."/>
            <person name="Metcalf W.W."/>
        </authorList>
    </citation>
    <scope>NUCLEOTIDE SEQUENCE [LARGE SCALE GENOMIC DNA]</scope>
    <source>
        <strain evidence="2">ATCC 43570 / DSM 1825 / OCM 12 / VKM B-1830 / TM-1</strain>
    </source>
</reference>
<dbReference type="GeneID" id="53686752"/>
<protein>
    <submittedName>
        <fullName evidence="1">Uncharacterized protein</fullName>
    </submittedName>
</protein>
<dbReference type="Proteomes" id="UP000066529">
    <property type="component" value="Chromosome"/>
</dbReference>
<accession>A0A0E3KXY7</accession>
<name>A0A0E3KXY7_METTT</name>
<dbReference type="PATRIC" id="fig|523844.20.peg.260"/>
<proteinExistence type="predicted"/>
<dbReference type="OrthoDB" id="129974at2157"/>
<evidence type="ECO:0000313" key="2">
    <source>
        <dbReference type="Proteomes" id="UP000066529"/>
    </source>
</evidence>
<sequence>MKQETERILVLVRATPEESKKHGYLVCVAGINEKGEFRRVYPFEFSYGEKSIDFKKKDRIEVVLTEPDNDQRKESRKQIRYKNLHSPVEDEELRNLLRSKVSSIEKLTEENASLGVVKPELIDVKVEINSTEIYDKQQYFNLMGDYLVEKREKVKMPVELRYNFRCKNNPACRGHQIILLDWEFNELARNIMRTDANPASIEKKIRNRFYDFMKERDLYFVMGTHFRFKTWMIIGIFYLKKKDEKQKELFDF</sequence>
<dbReference type="AlphaFoldDB" id="A0A0E3KXY7"/>
<dbReference type="HOGENOM" id="CLU_085959_0_0_2"/>
<dbReference type="STRING" id="523844.MSTHT_0195"/>
<organism evidence="1 2">
    <name type="scientific">Methanosarcina thermophila (strain ATCC 43570 / DSM 1825 / OCM 12 / VKM B-1830 / TM-1)</name>
    <dbReference type="NCBI Taxonomy" id="523844"/>
    <lineage>
        <taxon>Archaea</taxon>
        <taxon>Methanobacteriati</taxon>
        <taxon>Methanobacteriota</taxon>
        <taxon>Stenosarchaea group</taxon>
        <taxon>Methanomicrobia</taxon>
        <taxon>Methanosarcinales</taxon>
        <taxon>Methanosarcinaceae</taxon>
        <taxon>Methanosarcina</taxon>
    </lineage>
</organism>
<dbReference type="KEGG" id="mthr:MSTHT_0195"/>